<dbReference type="STRING" id="247279.NIES1031_15430"/>
<dbReference type="PANTHER" id="PTHR35936">
    <property type="entry name" value="MEMBRANE-BOUND LYTIC MUREIN TRANSGLYCOSYLASE F"/>
    <property type="match status" value="1"/>
</dbReference>
<reference evidence="3 4" key="1">
    <citation type="submission" date="2016-11" db="EMBL/GenBank/DDBJ databases">
        <title>Draft Genome Sequences of Nine Cyanobacterial Strains from Diverse Habitats.</title>
        <authorList>
            <person name="Zhu T."/>
            <person name="Hou S."/>
            <person name="Lu X."/>
            <person name="Hess W.R."/>
        </authorList>
    </citation>
    <scope>NUCLEOTIDE SEQUENCE [LARGE SCALE GENOMIC DNA]</scope>
    <source>
        <strain evidence="3 4">5.2 s.c.1</strain>
    </source>
</reference>
<feature type="domain" description="Solute-binding protein family 3/N-terminal" evidence="2">
    <location>
        <begin position="10"/>
        <end position="236"/>
    </location>
</feature>
<comment type="caution">
    <text evidence="3">The sequence shown here is derived from an EMBL/GenBank/DDBJ whole genome shotgun (WGS) entry which is preliminary data.</text>
</comment>
<proteinExistence type="predicted"/>
<evidence type="ECO:0000313" key="3">
    <source>
        <dbReference type="EMBL" id="OKH24692.1"/>
    </source>
</evidence>
<dbReference type="EMBL" id="MRCC01000012">
    <property type="protein sequence ID" value="OKH24692.1"/>
    <property type="molecule type" value="Genomic_DNA"/>
</dbReference>
<gene>
    <name evidence="3" type="ORF">NIES1031_15430</name>
</gene>
<dbReference type="Proteomes" id="UP000185984">
    <property type="component" value="Unassembled WGS sequence"/>
</dbReference>
<protein>
    <submittedName>
        <fullName evidence="3">Amino acid ABC transporter substrate-binding protein</fullName>
    </submittedName>
</protein>
<dbReference type="OrthoDB" id="8454826at2"/>
<dbReference type="SUPFAM" id="SSF53850">
    <property type="entry name" value="Periplasmic binding protein-like II"/>
    <property type="match status" value="1"/>
</dbReference>
<dbReference type="CDD" id="cd13530">
    <property type="entry name" value="PBP2_peptides_like"/>
    <property type="match status" value="1"/>
</dbReference>
<keyword evidence="1" id="KW-0732">Signal</keyword>
<dbReference type="Pfam" id="PF00497">
    <property type="entry name" value="SBP_bac_3"/>
    <property type="match status" value="1"/>
</dbReference>
<accession>A0A1U7HM74</accession>
<evidence type="ECO:0000313" key="4">
    <source>
        <dbReference type="Proteomes" id="UP000185984"/>
    </source>
</evidence>
<dbReference type="InterPro" id="IPR001638">
    <property type="entry name" value="Solute-binding_3/MltF_N"/>
</dbReference>
<dbReference type="PANTHER" id="PTHR35936:SF19">
    <property type="entry name" value="AMINO-ACID-BINDING PROTEIN YXEM-RELATED"/>
    <property type="match status" value="1"/>
</dbReference>
<evidence type="ECO:0000256" key="1">
    <source>
        <dbReference type="ARBA" id="ARBA00022729"/>
    </source>
</evidence>
<name>A0A1U7HM74_9CHRO</name>
<organism evidence="3 4">
    <name type="scientific">Chroogloeocystis siderophila 5.2 s.c.1</name>
    <dbReference type="NCBI Taxonomy" id="247279"/>
    <lineage>
        <taxon>Bacteria</taxon>
        <taxon>Bacillati</taxon>
        <taxon>Cyanobacteriota</taxon>
        <taxon>Cyanophyceae</taxon>
        <taxon>Oscillatoriophycideae</taxon>
        <taxon>Chroococcales</taxon>
        <taxon>Chroococcaceae</taxon>
        <taxon>Chroogloeocystis</taxon>
    </lineage>
</organism>
<dbReference type="AlphaFoldDB" id="A0A1U7HM74"/>
<evidence type="ECO:0000259" key="2">
    <source>
        <dbReference type="SMART" id="SM00062"/>
    </source>
</evidence>
<keyword evidence="4" id="KW-1185">Reference proteome</keyword>
<dbReference type="Gene3D" id="3.40.190.10">
    <property type="entry name" value="Periplasmic binding protein-like II"/>
    <property type="match status" value="2"/>
</dbReference>
<dbReference type="RefSeq" id="WP_073550417.1">
    <property type="nucleotide sequence ID" value="NZ_CAWMVK010000004.1"/>
</dbReference>
<sequence>MNLKTVKPGYLTIAASNFDARPMTYLEGETRLGYEPDVARAVCAKLGFEPVWFNVPWVDFYPTLAAKQCDVVWFNQAITEERRTRANFTQPYGVFDEAVLVQTKRNIYSAADLVGLRVGGLATSTNLQLAESFGDVEIVPFPGNDHVLPEMLEALRRGDIDALVDDELVLIAAAKIDPNLRIAFTVPTQIPFGIAVHQDNLDLLRSLDDALTALIQEGKLAELWHCSIPEKEFPIQLLSRYQCTNGDRDESYRKST</sequence>
<dbReference type="SMART" id="SM00062">
    <property type="entry name" value="PBPb"/>
    <property type="match status" value="1"/>
</dbReference>